<dbReference type="OrthoDB" id="4066296at2759"/>
<evidence type="ECO:0000313" key="2">
    <source>
        <dbReference type="EMBL" id="CEP62299.1"/>
    </source>
</evidence>
<dbReference type="EMBL" id="LN736364">
    <property type="protein sequence ID" value="CEP62299.1"/>
    <property type="molecule type" value="Genomic_DNA"/>
</dbReference>
<sequence>MPSLNESEKSRNTASESKTENGEQTVTVFDLATEIEQSLQQVIEDVKGNDREFQEQFESIQKRLKSFGK</sequence>
<name>A0A0C7MX46_9SACH</name>
<feature type="compositionally biased region" description="Basic and acidic residues" evidence="1">
    <location>
        <begin position="1"/>
        <end position="21"/>
    </location>
</feature>
<evidence type="ECO:0000313" key="3">
    <source>
        <dbReference type="Proteomes" id="UP000054304"/>
    </source>
</evidence>
<dbReference type="HOGENOM" id="CLU_192383_0_0_1"/>
<gene>
    <name evidence="2" type="ORF">LALA0_S05e02432g</name>
</gene>
<reference evidence="2 3" key="1">
    <citation type="submission" date="2014-12" db="EMBL/GenBank/DDBJ databases">
        <authorList>
            <person name="Neuveglise Cecile"/>
        </authorList>
    </citation>
    <scope>NUCLEOTIDE SEQUENCE [LARGE SCALE GENOMIC DNA]</scope>
    <source>
        <strain evidence="2 3">CBS 12615</strain>
    </source>
</reference>
<dbReference type="AlphaFoldDB" id="A0A0C7MX46"/>
<organism evidence="2 3">
    <name type="scientific">Lachancea lanzarotensis</name>
    <dbReference type="NCBI Taxonomy" id="1245769"/>
    <lineage>
        <taxon>Eukaryota</taxon>
        <taxon>Fungi</taxon>
        <taxon>Dikarya</taxon>
        <taxon>Ascomycota</taxon>
        <taxon>Saccharomycotina</taxon>
        <taxon>Saccharomycetes</taxon>
        <taxon>Saccharomycetales</taxon>
        <taxon>Saccharomycetaceae</taxon>
        <taxon>Lachancea</taxon>
    </lineage>
</organism>
<accession>A0A0C7MX46</accession>
<keyword evidence="3" id="KW-1185">Reference proteome</keyword>
<feature type="region of interest" description="Disordered" evidence="1">
    <location>
        <begin position="1"/>
        <end position="25"/>
    </location>
</feature>
<dbReference type="GeneID" id="34685761"/>
<evidence type="ECO:0000256" key="1">
    <source>
        <dbReference type="SAM" id="MobiDB-lite"/>
    </source>
</evidence>
<protein>
    <submittedName>
        <fullName evidence="2">LALA0S05e02432g1_1</fullName>
    </submittedName>
</protein>
<dbReference type="RefSeq" id="XP_022628525.1">
    <property type="nucleotide sequence ID" value="XM_022772175.1"/>
</dbReference>
<dbReference type="Proteomes" id="UP000054304">
    <property type="component" value="Unassembled WGS sequence"/>
</dbReference>
<proteinExistence type="predicted"/>